<feature type="domain" description="Acyl-CoA oxidase/dehydrogenase middle" evidence="12">
    <location>
        <begin position="161"/>
        <end position="271"/>
    </location>
</feature>
<name>A0A839UY22_9PROT</name>
<comment type="similarity">
    <text evidence="2 10">Belongs to the acyl-CoA dehydrogenase family.</text>
</comment>
<gene>
    <name evidence="15" type="ORF">FHR90_002512</name>
    <name evidence="16" type="ORF">HUK83_01120</name>
</gene>
<dbReference type="RefSeq" id="WP_176621684.1">
    <property type="nucleotide sequence ID" value="NZ_JABXXQ010000006.1"/>
</dbReference>
<reference evidence="15 17" key="2">
    <citation type="submission" date="2020-08" db="EMBL/GenBank/DDBJ databases">
        <title>Genomic Encyclopedia of Type Strains, Phase III (KMG-III): the genomes of soil and plant-associated and newly described type strains.</title>
        <authorList>
            <person name="Whitman W."/>
        </authorList>
    </citation>
    <scope>NUCLEOTIDE SEQUENCE [LARGE SCALE GENOMIC DNA]</scope>
    <source>
        <strain evidence="15 17">CECT 8088</strain>
    </source>
</reference>
<comment type="caution">
    <text evidence="15">The sequence shown here is derived from an EMBL/GenBank/DDBJ whole genome shotgun (WGS) entry which is preliminary data.</text>
</comment>
<evidence type="ECO:0000256" key="7">
    <source>
        <dbReference type="ARBA" id="ARBA00058683"/>
    </source>
</evidence>
<evidence type="ECO:0000259" key="11">
    <source>
        <dbReference type="Pfam" id="PF00441"/>
    </source>
</evidence>
<dbReference type="Pfam" id="PF02770">
    <property type="entry name" value="Acyl-CoA_dh_M"/>
    <property type="match status" value="1"/>
</dbReference>
<dbReference type="SUPFAM" id="SSF47203">
    <property type="entry name" value="Acyl-CoA dehydrogenase C-terminal domain-like"/>
    <property type="match status" value="1"/>
</dbReference>
<dbReference type="InterPro" id="IPR013786">
    <property type="entry name" value="AcylCoA_DH/ox_N"/>
</dbReference>
<proteinExistence type="inferred from homology"/>
<dbReference type="Proteomes" id="UP000565205">
    <property type="component" value="Unassembled WGS sequence"/>
</dbReference>
<dbReference type="InterPro" id="IPR025878">
    <property type="entry name" value="Acyl-CoA_dh-like_C_dom"/>
</dbReference>
<evidence type="ECO:0000259" key="14">
    <source>
        <dbReference type="Pfam" id="PF12806"/>
    </source>
</evidence>
<dbReference type="EMBL" id="JABXXQ010000006">
    <property type="protein sequence ID" value="NVN28949.1"/>
    <property type="molecule type" value="Genomic_DNA"/>
</dbReference>
<organism evidence="15 17">
    <name type="scientific">Endobacter medicaginis</name>
    <dbReference type="NCBI Taxonomy" id="1181271"/>
    <lineage>
        <taxon>Bacteria</taxon>
        <taxon>Pseudomonadati</taxon>
        <taxon>Pseudomonadota</taxon>
        <taxon>Alphaproteobacteria</taxon>
        <taxon>Acetobacterales</taxon>
        <taxon>Acetobacteraceae</taxon>
        <taxon>Endobacter</taxon>
    </lineage>
</organism>
<dbReference type="PANTHER" id="PTHR42803:SF1">
    <property type="entry name" value="BROAD-SPECIFICITY LINEAR ACYL-COA DEHYDROGENASE FADE5"/>
    <property type="match status" value="1"/>
</dbReference>
<comment type="function">
    <text evidence="7">Involved in the assimilation of dimethylsulphoniopropionate (DMSP), an important compound in the fixation of carbon in marine phytoplankton, by mediating the conversion of 3-(methylthio)propanoyl-CoA (MMPA-CoA) to 3-(methylthio)acryloyl-CoA (MTA-CoA).</text>
</comment>
<dbReference type="InterPro" id="IPR009100">
    <property type="entry name" value="AcylCoA_DH/oxidase_NM_dom_sf"/>
</dbReference>
<dbReference type="Proteomes" id="UP000557688">
    <property type="component" value="Unassembled WGS sequence"/>
</dbReference>
<feature type="domain" description="Acetyl-CoA dehydrogenase-like C-terminal" evidence="14">
    <location>
        <begin position="467"/>
        <end position="591"/>
    </location>
</feature>
<evidence type="ECO:0000313" key="18">
    <source>
        <dbReference type="Proteomes" id="UP000565205"/>
    </source>
</evidence>
<dbReference type="Gene3D" id="1.10.540.10">
    <property type="entry name" value="Acyl-CoA dehydrogenase/oxidase, N-terminal domain"/>
    <property type="match status" value="1"/>
</dbReference>
<evidence type="ECO:0000256" key="3">
    <source>
        <dbReference type="ARBA" id="ARBA00022630"/>
    </source>
</evidence>
<dbReference type="InterPro" id="IPR037069">
    <property type="entry name" value="AcylCoA_DH/ox_N_sf"/>
</dbReference>
<evidence type="ECO:0000256" key="6">
    <source>
        <dbReference type="ARBA" id="ARBA00051388"/>
    </source>
</evidence>
<evidence type="ECO:0000259" key="12">
    <source>
        <dbReference type="Pfam" id="PF02770"/>
    </source>
</evidence>
<evidence type="ECO:0000313" key="17">
    <source>
        <dbReference type="Proteomes" id="UP000557688"/>
    </source>
</evidence>
<dbReference type="InterPro" id="IPR052166">
    <property type="entry name" value="Diverse_Acyl-CoA_DH"/>
</dbReference>
<evidence type="ECO:0000313" key="15">
    <source>
        <dbReference type="EMBL" id="MBB3174666.1"/>
    </source>
</evidence>
<dbReference type="Gene3D" id="2.40.110.10">
    <property type="entry name" value="Butyryl-CoA Dehydrogenase, subunit A, domain 2"/>
    <property type="match status" value="1"/>
</dbReference>
<keyword evidence="4 10" id="KW-0274">FAD</keyword>
<dbReference type="EC" id="1.3.99.41" evidence="8"/>
<evidence type="ECO:0000256" key="2">
    <source>
        <dbReference type="ARBA" id="ARBA00009347"/>
    </source>
</evidence>
<evidence type="ECO:0000256" key="10">
    <source>
        <dbReference type="RuleBase" id="RU362125"/>
    </source>
</evidence>
<sequence>MQVYNAPLRDMKFVLHELHDYKAIAALPGQEEFSEDLVDTVLEEAGKLASEVLLPLNAVGEAEGCTLENGKVTTPTGFRDAYNTFREGGWTGLGAPQEYGGQGFPEMVGKMVEEMICSANLAFSLYPGLTHGARRAIAEHATEELRQAYLPKMIDGTWSGAMCLTEAHCGTDLGLLRTRATPQADGTYKINGSKIFISCGDHDMVDNVIHLVLARLPDAPKGVKGISLFLVPKFLPNEAGEVGQRNGVTCSGLEHKMGLRGCATCQMAFDDATGWIVGQPNKGMAAMFTMMNEERLGVGIQGLGIGEIAYQSSVFYAKDRIQGRSLSGVKSPDKAADSIIVHPDVRRMLMTQRAYNEGCRALGAWVARAVDISRHAPSPEEREEAEEFIAFMTPIVKAMFTDFGFDSASLAVQVYGGHGFIKEHGVEQFVRDARITMLYEGTNGVQALDLVGRKLPAHMGRYMRGLFHPIAEFIAENKTNPALASFIPGLEQAFGALQLTTGKLAEKMMRDPEEAGAASTDYLRLAGLVGIAYMFARSVLIAAPKVGEAGPEGEFYKAKIATAQFFYDRILPQTAAMFLSIKSGKASMMALAEAAF</sequence>
<dbReference type="Pfam" id="PF02771">
    <property type="entry name" value="Acyl-CoA_dh_N"/>
    <property type="match status" value="1"/>
</dbReference>
<dbReference type="SUPFAM" id="SSF56645">
    <property type="entry name" value="Acyl-CoA dehydrogenase NM domain-like"/>
    <property type="match status" value="1"/>
</dbReference>
<evidence type="ECO:0000256" key="9">
    <source>
        <dbReference type="ARBA" id="ARBA00069043"/>
    </source>
</evidence>
<evidence type="ECO:0000256" key="8">
    <source>
        <dbReference type="ARBA" id="ARBA00066694"/>
    </source>
</evidence>
<evidence type="ECO:0000256" key="5">
    <source>
        <dbReference type="ARBA" id="ARBA00023002"/>
    </source>
</evidence>
<evidence type="ECO:0000259" key="13">
    <source>
        <dbReference type="Pfam" id="PF02771"/>
    </source>
</evidence>
<evidence type="ECO:0000256" key="1">
    <source>
        <dbReference type="ARBA" id="ARBA00001974"/>
    </source>
</evidence>
<dbReference type="FunFam" id="2.40.110.10:FF:000031">
    <property type="entry name" value="Acyl-CoA dehydrogenase, putative"/>
    <property type="match status" value="1"/>
</dbReference>
<evidence type="ECO:0000256" key="4">
    <source>
        <dbReference type="ARBA" id="ARBA00022827"/>
    </source>
</evidence>
<dbReference type="InterPro" id="IPR036250">
    <property type="entry name" value="AcylCo_DH-like_C"/>
</dbReference>
<dbReference type="Pfam" id="PF12806">
    <property type="entry name" value="Acyl-CoA_dh_C"/>
    <property type="match status" value="1"/>
</dbReference>
<dbReference type="Pfam" id="PF00441">
    <property type="entry name" value="Acyl-CoA_dh_1"/>
    <property type="match status" value="1"/>
</dbReference>
<dbReference type="InterPro" id="IPR006091">
    <property type="entry name" value="Acyl-CoA_Oxase/DH_mid-dom"/>
</dbReference>
<dbReference type="PANTHER" id="PTHR42803">
    <property type="entry name" value="ACYL-COA DEHYDROGENASE"/>
    <property type="match status" value="1"/>
</dbReference>
<dbReference type="InterPro" id="IPR046373">
    <property type="entry name" value="Acyl-CoA_Oxase/DH_mid-dom_sf"/>
</dbReference>
<dbReference type="InterPro" id="IPR009075">
    <property type="entry name" value="AcylCo_DH/oxidase_C"/>
</dbReference>
<accession>A0A839UY22</accession>
<keyword evidence="5 10" id="KW-0560">Oxidoreductase</keyword>
<dbReference type="GO" id="GO:0016627">
    <property type="term" value="F:oxidoreductase activity, acting on the CH-CH group of donors"/>
    <property type="evidence" value="ECO:0007669"/>
    <property type="project" value="InterPro"/>
</dbReference>
<keyword evidence="17" id="KW-1185">Reference proteome</keyword>
<comment type="catalytic activity">
    <reaction evidence="6">
        <text>3-(methylsulfanyl)propanoyl-CoA + oxidized [electron-transfer flavoprotein] + H(+) = 3-(methylsulfanyl)acryloyl-CoA + reduced [electron-transfer flavoprotein]</text>
        <dbReference type="Rhea" id="RHEA:52612"/>
        <dbReference type="Rhea" id="RHEA-COMP:10685"/>
        <dbReference type="Rhea" id="RHEA-COMP:10686"/>
        <dbReference type="ChEBI" id="CHEBI:15378"/>
        <dbReference type="ChEBI" id="CHEBI:57692"/>
        <dbReference type="ChEBI" id="CHEBI:58307"/>
        <dbReference type="ChEBI" id="CHEBI:82815"/>
        <dbReference type="ChEBI" id="CHEBI:84994"/>
        <dbReference type="EC" id="1.3.99.41"/>
    </reaction>
    <physiologicalReaction direction="left-to-right" evidence="6">
        <dbReference type="Rhea" id="RHEA:52613"/>
    </physiologicalReaction>
</comment>
<dbReference type="AlphaFoldDB" id="A0A839UY22"/>
<dbReference type="GO" id="GO:0050660">
    <property type="term" value="F:flavin adenine dinucleotide binding"/>
    <property type="evidence" value="ECO:0007669"/>
    <property type="project" value="InterPro"/>
</dbReference>
<keyword evidence="3 10" id="KW-0285">Flavoprotein</keyword>
<dbReference type="Gene3D" id="1.20.140.10">
    <property type="entry name" value="Butyryl-CoA Dehydrogenase, subunit A, domain 3"/>
    <property type="match status" value="1"/>
</dbReference>
<reference evidence="16 18" key="1">
    <citation type="submission" date="2020-06" db="EMBL/GenBank/DDBJ databases">
        <title>Description of novel acetic acid bacteria.</title>
        <authorList>
            <person name="Sombolestani A."/>
        </authorList>
    </citation>
    <scope>NUCLEOTIDE SEQUENCE [LARGE SCALE GENOMIC DNA]</scope>
    <source>
        <strain evidence="16 18">LMG 26838</strain>
    </source>
</reference>
<dbReference type="EMBL" id="JACHXV010000010">
    <property type="protein sequence ID" value="MBB3174666.1"/>
    <property type="molecule type" value="Genomic_DNA"/>
</dbReference>
<evidence type="ECO:0000313" key="16">
    <source>
        <dbReference type="EMBL" id="NVN28949.1"/>
    </source>
</evidence>
<comment type="cofactor">
    <cofactor evidence="1 10">
        <name>FAD</name>
        <dbReference type="ChEBI" id="CHEBI:57692"/>
    </cofactor>
</comment>
<feature type="domain" description="Acyl-CoA dehydrogenase/oxidase N-terminal" evidence="13">
    <location>
        <begin position="79"/>
        <end position="156"/>
    </location>
</feature>
<feature type="domain" description="Acyl-CoA dehydrogenase/oxidase C-terminal" evidence="11">
    <location>
        <begin position="281"/>
        <end position="450"/>
    </location>
</feature>
<protein>
    <recommendedName>
        <fullName evidence="9">3-methylmercaptopropionyl-CoA dehydrogenase</fullName>
        <ecNumber evidence="8">1.3.99.41</ecNumber>
    </recommendedName>
</protein>